<feature type="transmembrane region" description="Helical" evidence="1">
    <location>
        <begin position="372"/>
        <end position="390"/>
    </location>
</feature>
<feature type="transmembrane region" description="Helical" evidence="1">
    <location>
        <begin position="209"/>
        <end position="231"/>
    </location>
</feature>
<dbReference type="EMBL" id="JACJQY010000006">
    <property type="protein sequence ID" value="MBD2316406.1"/>
    <property type="molecule type" value="Genomic_DNA"/>
</dbReference>
<reference evidence="2 3" key="1">
    <citation type="journal article" date="2020" name="ISME J.">
        <title>Comparative genomics reveals insights into cyanobacterial evolution and habitat adaptation.</title>
        <authorList>
            <person name="Chen M.Y."/>
            <person name="Teng W.K."/>
            <person name="Zhao L."/>
            <person name="Hu C.X."/>
            <person name="Zhou Y.K."/>
            <person name="Han B.P."/>
            <person name="Song L.R."/>
            <person name="Shu W.S."/>
        </authorList>
    </citation>
    <scope>NUCLEOTIDE SEQUENCE [LARGE SCALE GENOMIC DNA]</scope>
    <source>
        <strain evidence="2 3">FACHB-1050</strain>
    </source>
</reference>
<proteinExistence type="predicted"/>
<feature type="transmembrane region" description="Helical" evidence="1">
    <location>
        <begin position="144"/>
        <end position="167"/>
    </location>
</feature>
<accession>A0ABR8C738</accession>
<evidence type="ECO:0000313" key="2">
    <source>
        <dbReference type="EMBL" id="MBD2316406.1"/>
    </source>
</evidence>
<comment type="caution">
    <text evidence="2">The sequence shown here is derived from an EMBL/GenBank/DDBJ whole genome shotgun (WGS) entry which is preliminary data.</text>
</comment>
<feature type="transmembrane region" description="Helical" evidence="1">
    <location>
        <begin position="179"/>
        <end position="197"/>
    </location>
</feature>
<name>A0ABR8C738_9CYAN</name>
<feature type="transmembrane region" description="Helical" evidence="1">
    <location>
        <begin position="331"/>
        <end position="351"/>
    </location>
</feature>
<sequence length="391" mass="41307">MNEQKLHKQNTWLWVILPLVLITALIGIFLTTNPLALLKSAAPPVEKLTVEQTILDETGISLSVRADGSQPMQIAQVQIDGAYWQFTQDPAGELPRLSSAWIRLPYQWVEGESHHISLLTNTGVAFEHKIEVAVQTPTVSGNRLLSFALLGLYVGIVPVGLGMMFYPALKALSGQGMKFLLALTLGMLGFLFVDTLLEAIEKAAKVATVFSGGTLVWLITAASFLTVFMIGRRSGKAPEGTKLSTYMALGIGIHNLGEGLAIGAAFAVGEAALGSLLVIGFTLHNITEGIGIAAPLIDLRPKLRTLIGLVALAGLPAVIGTWIGAFAFMPIFAVLFLSIGAGAVLQVIVEVGSYLTRTAQKQGGSWLSKSSLAGFGLGLAVMYGTALLVSA</sequence>
<organism evidence="2 3">
    <name type="scientific">Phormidium tenue FACHB-1050</name>
    <dbReference type="NCBI Taxonomy" id="2692857"/>
    <lineage>
        <taxon>Bacteria</taxon>
        <taxon>Bacillati</taxon>
        <taxon>Cyanobacteriota</taxon>
        <taxon>Cyanophyceae</taxon>
        <taxon>Oscillatoriophycideae</taxon>
        <taxon>Oscillatoriales</taxon>
        <taxon>Oscillatoriaceae</taxon>
        <taxon>Phormidium</taxon>
    </lineage>
</organism>
<keyword evidence="1" id="KW-1133">Transmembrane helix</keyword>
<protein>
    <submittedName>
        <fullName evidence="2">Metal transporter</fullName>
    </submittedName>
</protein>
<evidence type="ECO:0000313" key="3">
    <source>
        <dbReference type="Proteomes" id="UP000618445"/>
    </source>
</evidence>
<keyword evidence="1" id="KW-0472">Membrane</keyword>
<keyword evidence="3" id="KW-1185">Reference proteome</keyword>
<feature type="transmembrane region" description="Helical" evidence="1">
    <location>
        <begin position="12"/>
        <end position="30"/>
    </location>
</feature>
<feature type="transmembrane region" description="Helical" evidence="1">
    <location>
        <begin position="306"/>
        <end position="325"/>
    </location>
</feature>
<keyword evidence="1" id="KW-0812">Transmembrane</keyword>
<dbReference type="Proteomes" id="UP000618445">
    <property type="component" value="Unassembled WGS sequence"/>
</dbReference>
<dbReference type="RefSeq" id="WP_190577198.1">
    <property type="nucleotide sequence ID" value="NZ_CAWPQU010000056.1"/>
</dbReference>
<gene>
    <name evidence="2" type="ORF">H6G05_06040</name>
</gene>
<evidence type="ECO:0000256" key="1">
    <source>
        <dbReference type="SAM" id="Phobius"/>
    </source>
</evidence>